<protein>
    <submittedName>
        <fullName evidence="2">Uncharacterized protein</fullName>
    </submittedName>
</protein>
<gene>
    <name evidence="2" type="ORF">TNCT_369181</name>
</gene>
<feature type="compositionally biased region" description="Basic residues" evidence="1">
    <location>
        <begin position="1"/>
        <end position="10"/>
    </location>
</feature>
<sequence>MPRGRGRSQRHIGERNHEPPESKHPGSGIVCPSEIRPTDETWDNQSEPSLENKMGAVETRIPTLGYFAAKN</sequence>
<dbReference type="OrthoDB" id="10411656at2759"/>
<reference evidence="2" key="1">
    <citation type="submission" date="2020-07" db="EMBL/GenBank/DDBJ databases">
        <title>Multicomponent nature underlies the extraordinary mechanical properties of spider dragline silk.</title>
        <authorList>
            <person name="Kono N."/>
            <person name="Nakamura H."/>
            <person name="Mori M."/>
            <person name="Yoshida Y."/>
            <person name="Ohtoshi R."/>
            <person name="Malay A.D."/>
            <person name="Moran D.A.P."/>
            <person name="Tomita M."/>
            <person name="Numata K."/>
            <person name="Arakawa K."/>
        </authorList>
    </citation>
    <scope>NUCLEOTIDE SEQUENCE</scope>
</reference>
<feature type="compositionally biased region" description="Basic and acidic residues" evidence="1">
    <location>
        <begin position="11"/>
        <end position="24"/>
    </location>
</feature>
<dbReference type="EMBL" id="BMAO01018077">
    <property type="protein sequence ID" value="GFR20495.1"/>
    <property type="molecule type" value="Genomic_DNA"/>
</dbReference>
<evidence type="ECO:0000313" key="2">
    <source>
        <dbReference type="EMBL" id="GFR20495.1"/>
    </source>
</evidence>
<accession>A0A8X6HEC7</accession>
<evidence type="ECO:0000256" key="1">
    <source>
        <dbReference type="SAM" id="MobiDB-lite"/>
    </source>
</evidence>
<name>A0A8X6HEC7_TRICU</name>
<keyword evidence="3" id="KW-1185">Reference proteome</keyword>
<proteinExistence type="predicted"/>
<evidence type="ECO:0000313" key="3">
    <source>
        <dbReference type="Proteomes" id="UP000887116"/>
    </source>
</evidence>
<dbReference type="AlphaFoldDB" id="A0A8X6HEC7"/>
<organism evidence="2 3">
    <name type="scientific">Trichonephila clavata</name>
    <name type="common">Joro spider</name>
    <name type="synonym">Nephila clavata</name>
    <dbReference type="NCBI Taxonomy" id="2740835"/>
    <lineage>
        <taxon>Eukaryota</taxon>
        <taxon>Metazoa</taxon>
        <taxon>Ecdysozoa</taxon>
        <taxon>Arthropoda</taxon>
        <taxon>Chelicerata</taxon>
        <taxon>Arachnida</taxon>
        <taxon>Araneae</taxon>
        <taxon>Araneomorphae</taxon>
        <taxon>Entelegynae</taxon>
        <taxon>Araneoidea</taxon>
        <taxon>Nephilidae</taxon>
        <taxon>Trichonephila</taxon>
    </lineage>
</organism>
<comment type="caution">
    <text evidence="2">The sequence shown here is derived from an EMBL/GenBank/DDBJ whole genome shotgun (WGS) entry which is preliminary data.</text>
</comment>
<dbReference type="Proteomes" id="UP000887116">
    <property type="component" value="Unassembled WGS sequence"/>
</dbReference>
<feature type="region of interest" description="Disordered" evidence="1">
    <location>
        <begin position="1"/>
        <end position="55"/>
    </location>
</feature>